<accession>A0A8S5Q9P7</accession>
<proteinExistence type="predicted"/>
<evidence type="ECO:0000313" key="1">
    <source>
        <dbReference type="EMBL" id="DAE16110.1"/>
    </source>
</evidence>
<reference evidence="1" key="1">
    <citation type="journal article" date="2021" name="Proc. Natl. Acad. Sci. U.S.A.">
        <title>A Catalog of Tens of Thousands of Viruses from Human Metagenomes Reveals Hidden Associations with Chronic Diseases.</title>
        <authorList>
            <person name="Tisza M.J."/>
            <person name="Buck C.B."/>
        </authorList>
    </citation>
    <scope>NUCLEOTIDE SEQUENCE</scope>
    <source>
        <strain evidence="1">Ctdv95</strain>
    </source>
</reference>
<organism evidence="1">
    <name type="scientific">Myoviridae sp. ctdv95</name>
    <dbReference type="NCBI Taxonomy" id="2825143"/>
    <lineage>
        <taxon>Viruses</taxon>
        <taxon>Duplodnaviria</taxon>
        <taxon>Heunggongvirae</taxon>
        <taxon>Uroviricota</taxon>
        <taxon>Caudoviricetes</taxon>
    </lineage>
</organism>
<dbReference type="EMBL" id="BK015616">
    <property type="protein sequence ID" value="DAE16110.1"/>
    <property type="molecule type" value="Genomic_DNA"/>
</dbReference>
<sequence>MFFGFWRRGTVKIVDKPIEWLRPYENNPRNN</sequence>
<protein>
    <submittedName>
        <fullName evidence="1">Uncharacterized protein</fullName>
    </submittedName>
</protein>
<name>A0A8S5Q9P7_9CAUD</name>